<dbReference type="EMBL" id="KN834845">
    <property type="protein sequence ID" value="KIK52301.1"/>
    <property type="molecule type" value="Genomic_DNA"/>
</dbReference>
<dbReference type="HOGENOM" id="CLU_083070_0_0_1"/>
<proteinExistence type="predicted"/>
<gene>
    <name evidence="1" type="ORF">GYMLUDRAFT_180291</name>
</gene>
<name>A0A0D0BCT8_9AGAR</name>
<sequence>MSIHPVDGRDDTKSIDSIVALLTASNHFGASDAPQAAGATPGWYFGDHPASANGIPWLKDPLCASLAATPNTIQCPAETAFEALMAEVSGPPPPRGEYTVAFSGLNASIVAPDFLTFGLVDTDTDCQIMCDNVSGCFFVDSYRDVNGQGGSTLLTCSLYAEHHDASQATNFGGQTQPDGSVDFIIDSNGYDRH</sequence>
<reference evidence="1 2" key="1">
    <citation type="submission" date="2014-04" db="EMBL/GenBank/DDBJ databases">
        <title>Evolutionary Origins and Diversification of the Mycorrhizal Mutualists.</title>
        <authorList>
            <consortium name="DOE Joint Genome Institute"/>
            <consortium name="Mycorrhizal Genomics Consortium"/>
            <person name="Kohler A."/>
            <person name="Kuo A."/>
            <person name="Nagy L.G."/>
            <person name="Floudas D."/>
            <person name="Copeland A."/>
            <person name="Barry K.W."/>
            <person name="Cichocki N."/>
            <person name="Veneault-Fourrey C."/>
            <person name="LaButti K."/>
            <person name="Lindquist E.A."/>
            <person name="Lipzen A."/>
            <person name="Lundell T."/>
            <person name="Morin E."/>
            <person name="Murat C."/>
            <person name="Riley R."/>
            <person name="Ohm R."/>
            <person name="Sun H."/>
            <person name="Tunlid A."/>
            <person name="Henrissat B."/>
            <person name="Grigoriev I.V."/>
            <person name="Hibbett D.S."/>
            <person name="Martin F."/>
        </authorList>
    </citation>
    <scope>NUCLEOTIDE SEQUENCE [LARGE SCALE GENOMIC DNA]</scope>
    <source>
        <strain evidence="1 2">FD-317 M1</strain>
    </source>
</reference>
<dbReference type="Proteomes" id="UP000053593">
    <property type="component" value="Unassembled WGS sequence"/>
</dbReference>
<keyword evidence="2" id="KW-1185">Reference proteome</keyword>
<evidence type="ECO:0000313" key="1">
    <source>
        <dbReference type="EMBL" id="KIK52301.1"/>
    </source>
</evidence>
<evidence type="ECO:0000313" key="2">
    <source>
        <dbReference type="Proteomes" id="UP000053593"/>
    </source>
</evidence>
<organism evidence="1 2">
    <name type="scientific">Collybiopsis luxurians FD-317 M1</name>
    <dbReference type="NCBI Taxonomy" id="944289"/>
    <lineage>
        <taxon>Eukaryota</taxon>
        <taxon>Fungi</taxon>
        <taxon>Dikarya</taxon>
        <taxon>Basidiomycota</taxon>
        <taxon>Agaricomycotina</taxon>
        <taxon>Agaricomycetes</taxon>
        <taxon>Agaricomycetidae</taxon>
        <taxon>Agaricales</taxon>
        <taxon>Marasmiineae</taxon>
        <taxon>Omphalotaceae</taxon>
        <taxon>Collybiopsis</taxon>
        <taxon>Collybiopsis luxurians</taxon>
    </lineage>
</organism>
<dbReference type="AlphaFoldDB" id="A0A0D0BCT8"/>
<evidence type="ECO:0008006" key="3">
    <source>
        <dbReference type="Google" id="ProtNLM"/>
    </source>
</evidence>
<protein>
    <recommendedName>
        <fullName evidence="3">Fruit-body specific protein a</fullName>
    </recommendedName>
</protein>
<accession>A0A0D0BCT8</accession>
<dbReference type="OrthoDB" id="271448at2759"/>